<reference evidence="2 3" key="1">
    <citation type="submission" date="2018-06" db="EMBL/GenBank/DDBJ databases">
        <title>Comparative analysis of microorganisms from saline springs in Andes Mountain Range, Colombia.</title>
        <authorList>
            <person name="Rubin E."/>
        </authorList>
    </citation>
    <scope>NUCLEOTIDE SEQUENCE [LARGE SCALE GENOMIC DNA]</scope>
    <source>
        <strain evidence="2 3">USBA-857</strain>
    </source>
</reference>
<feature type="region of interest" description="Disordered" evidence="1">
    <location>
        <begin position="1"/>
        <end position="30"/>
    </location>
</feature>
<comment type="caution">
    <text evidence="2">The sequence shown here is derived from an EMBL/GenBank/DDBJ whole genome shotgun (WGS) entry which is preliminary data.</text>
</comment>
<dbReference type="AlphaFoldDB" id="A0A328XLM7"/>
<feature type="compositionally biased region" description="Basic and acidic residues" evidence="1">
    <location>
        <begin position="44"/>
        <end position="55"/>
    </location>
</feature>
<feature type="region of interest" description="Disordered" evidence="1">
    <location>
        <begin position="36"/>
        <end position="55"/>
    </location>
</feature>
<proteinExistence type="predicted"/>
<evidence type="ECO:0000256" key="1">
    <source>
        <dbReference type="SAM" id="MobiDB-lite"/>
    </source>
</evidence>
<feature type="compositionally biased region" description="Basic and acidic residues" evidence="1">
    <location>
        <begin position="15"/>
        <end position="25"/>
    </location>
</feature>
<evidence type="ECO:0000313" key="2">
    <source>
        <dbReference type="EMBL" id="RAR56511.1"/>
    </source>
</evidence>
<gene>
    <name evidence="2" type="ORF">BCL93_1282</name>
</gene>
<dbReference type="RefSeq" id="WP_181463129.1">
    <property type="nucleotide sequence ID" value="NZ_QLSX01000028.1"/>
</dbReference>
<dbReference type="Proteomes" id="UP000249700">
    <property type="component" value="Unassembled WGS sequence"/>
</dbReference>
<accession>A0A328XLM7</accession>
<protein>
    <submittedName>
        <fullName evidence="2">Uncharacterized protein</fullName>
    </submittedName>
</protein>
<evidence type="ECO:0000313" key="3">
    <source>
        <dbReference type="Proteomes" id="UP000249700"/>
    </source>
</evidence>
<name>A0A328XLM7_9GAMM</name>
<sequence length="55" mass="6311">MRPPDSPQEPDQEPTDEREPLERLRGSVGELIEPFEPVGEDDWDTLRDSCPHPRG</sequence>
<dbReference type="EMBL" id="QLSX01000028">
    <property type="protein sequence ID" value="RAR56511.1"/>
    <property type="molecule type" value="Genomic_DNA"/>
</dbReference>
<organism evidence="2 3">
    <name type="scientific">Onishia taeanensis</name>
    <dbReference type="NCBI Taxonomy" id="284577"/>
    <lineage>
        <taxon>Bacteria</taxon>
        <taxon>Pseudomonadati</taxon>
        <taxon>Pseudomonadota</taxon>
        <taxon>Gammaproteobacteria</taxon>
        <taxon>Oceanospirillales</taxon>
        <taxon>Halomonadaceae</taxon>
        <taxon>Onishia</taxon>
    </lineage>
</organism>